<sequence>MTTATVNYHVRSHAPQAFHFDVDGIVGNLISPELIATQVKVRDLRNQVNEVNFAEDGILFVTAKSKVNEFENGHSWKAVYEQELAQLLKQEIAAKEVVVFDHTVRVDDPNATRRPARNVHNDYTQASVEKRLVDILGAERAAQFQQGHFGFVNVWRPVQYPVLSSPLGFIRPRSMLAKDWMNIELIYPDRQGQILGVAANPEHEWFYQSKMTPDEAIIFNIYDNTGLPHLAHSALDMTSAVKTTVPRKSIETRTLVKY</sequence>
<gene>
    <name evidence="1" type="ORF">GCM10011274_35510</name>
</gene>
<dbReference type="NCBIfam" id="NF041278">
    <property type="entry name" value="CmcJ_NvfI_EfuI"/>
    <property type="match status" value="1"/>
</dbReference>
<evidence type="ECO:0008006" key="3">
    <source>
        <dbReference type="Google" id="ProtNLM"/>
    </source>
</evidence>
<comment type="caution">
    <text evidence="1">The sequence shown here is derived from an EMBL/GenBank/DDBJ whole genome shotgun (WGS) entry which is preliminary data.</text>
</comment>
<dbReference type="Proteomes" id="UP000622604">
    <property type="component" value="Unassembled WGS sequence"/>
</dbReference>
<dbReference type="PANTHER" id="PTHR34598">
    <property type="entry name" value="BLL6449 PROTEIN"/>
    <property type="match status" value="1"/>
</dbReference>
<dbReference type="RefSeq" id="WP_191866780.1">
    <property type="nucleotide sequence ID" value="NZ_BMZC01000011.1"/>
</dbReference>
<protein>
    <recommendedName>
        <fullName evidence="3">Methyltransferase</fullName>
    </recommendedName>
</protein>
<name>A0A8H9IHW8_9ALTE</name>
<reference evidence="1" key="1">
    <citation type="journal article" date="2014" name="Int. J. Syst. Evol. Microbiol.">
        <title>Complete genome sequence of Corynebacterium casei LMG S-19264T (=DSM 44701T), isolated from a smear-ripened cheese.</title>
        <authorList>
            <consortium name="US DOE Joint Genome Institute (JGI-PGF)"/>
            <person name="Walter F."/>
            <person name="Albersmeier A."/>
            <person name="Kalinowski J."/>
            <person name="Ruckert C."/>
        </authorList>
    </citation>
    <scope>NUCLEOTIDE SEQUENCE</scope>
    <source>
        <strain evidence="1">KCTC 32337</strain>
    </source>
</reference>
<evidence type="ECO:0000313" key="2">
    <source>
        <dbReference type="Proteomes" id="UP000622604"/>
    </source>
</evidence>
<dbReference type="InterPro" id="IPR044053">
    <property type="entry name" value="AsaB-like"/>
</dbReference>
<evidence type="ECO:0000313" key="1">
    <source>
        <dbReference type="EMBL" id="GGZ74052.1"/>
    </source>
</evidence>
<organism evidence="1 2">
    <name type="scientific">Paraglaciecola chathamensis</name>
    <dbReference type="NCBI Taxonomy" id="368405"/>
    <lineage>
        <taxon>Bacteria</taxon>
        <taxon>Pseudomonadati</taxon>
        <taxon>Pseudomonadota</taxon>
        <taxon>Gammaproteobacteria</taxon>
        <taxon>Alteromonadales</taxon>
        <taxon>Alteromonadaceae</taxon>
        <taxon>Paraglaciecola</taxon>
    </lineage>
</organism>
<reference evidence="1" key="2">
    <citation type="submission" date="2020-09" db="EMBL/GenBank/DDBJ databases">
        <authorList>
            <person name="Sun Q."/>
            <person name="Kim S."/>
        </authorList>
    </citation>
    <scope>NUCLEOTIDE SEQUENCE</scope>
    <source>
        <strain evidence="1">KCTC 32337</strain>
    </source>
</reference>
<accession>A0A8H9IHW8</accession>
<dbReference type="EMBL" id="BMZC01000011">
    <property type="protein sequence ID" value="GGZ74052.1"/>
    <property type="molecule type" value="Genomic_DNA"/>
</dbReference>
<proteinExistence type="predicted"/>
<dbReference type="GO" id="GO:0016491">
    <property type="term" value="F:oxidoreductase activity"/>
    <property type="evidence" value="ECO:0007669"/>
    <property type="project" value="InterPro"/>
</dbReference>
<dbReference type="PANTHER" id="PTHR34598:SF3">
    <property type="entry name" value="OXIDOREDUCTASE AN1597"/>
    <property type="match status" value="1"/>
</dbReference>
<dbReference type="AlphaFoldDB" id="A0A8H9IHW8"/>